<name>A0A815XIC7_ADIRI</name>
<sequence length="25" mass="2875">MVSVTLLLSLYSSVENFQTLLQYLL</sequence>
<reference evidence="1" key="1">
    <citation type="submission" date="2021-02" db="EMBL/GenBank/DDBJ databases">
        <authorList>
            <person name="Nowell W R."/>
        </authorList>
    </citation>
    <scope>NUCLEOTIDE SEQUENCE</scope>
</reference>
<evidence type="ECO:0000313" key="1">
    <source>
        <dbReference type="EMBL" id="CAF1557787.1"/>
    </source>
</evidence>
<organism evidence="1 2">
    <name type="scientific">Adineta ricciae</name>
    <name type="common">Rotifer</name>
    <dbReference type="NCBI Taxonomy" id="249248"/>
    <lineage>
        <taxon>Eukaryota</taxon>
        <taxon>Metazoa</taxon>
        <taxon>Spiralia</taxon>
        <taxon>Gnathifera</taxon>
        <taxon>Rotifera</taxon>
        <taxon>Eurotatoria</taxon>
        <taxon>Bdelloidea</taxon>
        <taxon>Adinetida</taxon>
        <taxon>Adinetidae</taxon>
        <taxon>Adineta</taxon>
    </lineage>
</organism>
<dbReference type="EMBL" id="CAJNOJ010002155">
    <property type="protein sequence ID" value="CAF1557787.1"/>
    <property type="molecule type" value="Genomic_DNA"/>
</dbReference>
<dbReference type="AlphaFoldDB" id="A0A815XIC7"/>
<accession>A0A815XIC7</accession>
<feature type="non-terminal residue" evidence="1">
    <location>
        <position position="25"/>
    </location>
</feature>
<comment type="caution">
    <text evidence="1">The sequence shown here is derived from an EMBL/GenBank/DDBJ whole genome shotgun (WGS) entry which is preliminary data.</text>
</comment>
<proteinExistence type="predicted"/>
<dbReference type="Proteomes" id="UP000663852">
    <property type="component" value="Unassembled WGS sequence"/>
</dbReference>
<gene>
    <name evidence="1" type="ORF">EDS130_LOCUS46411</name>
</gene>
<evidence type="ECO:0000313" key="2">
    <source>
        <dbReference type="Proteomes" id="UP000663852"/>
    </source>
</evidence>
<protein>
    <submittedName>
        <fullName evidence="1">Uncharacterized protein</fullName>
    </submittedName>
</protein>